<organism evidence="1 2">
    <name type="scientific">Cellvibrio fontiphilus</name>
    <dbReference type="NCBI Taxonomy" id="1815559"/>
    <lineage>
        <taxon>Bacteria</taxon>
        <taxon>Pseudomonadati</taxon>
        <taxon>Pseudomonadota</taxon>
        <taxon>Gammaproteobacteria</taxon>
        <taxon>Cellvibrionales</taxon>
        <taxon>Cellvibrionaceae</taxon>
        <taxon>Cellvibrio</taxon>
    </lineage>
</organism>
<proteinExistence type="predicted"/>
<reference evidence="2" key="1">
    <citation type="journal article" date="2019" name="Int. J. Syst. Evol. Microbiol.">
        <title>The Global Catalogue of Microorganisms (GCM) 10K type strain sequencing project: providing services to taxonomists for standard genome sequencing and annotation.</title>
        <authorList>
            <consortium name="The Broad Institute Genomics Platform"/>
            <consortium name="The Broad Institute Genome Sequencing Center for Infectious Disease"/>
            <person name="Wu L."/>
            <person name="Ma J."/>
        </authorList>
    </citation>
    <scope>NUCLEOTIDE SEQUENCE [LARGE SCALE GENOMIC DNA]</scope>
    <source>
        <strain evidence="2">KCTC 52237</strain>
    </source>
</reference>
<protein>
    <submittedName>
        <fullName evidence="1">Uncharacterized protein</fullName>
    </submittedName>
</protein>
<sequence>MYTSLLIIVNTASAVNLSNQSARCGVVPVTGGLVLIQSHAGFETGLLADGATLNELFYQIIIIIICIDNNSHISYDGASI</sequence>
<comment type="caution">
    <text evidence="1">The sequence shown here is derived from an EMBL/GenBank/DDBJ whole genome shotgun (WGS) entry which is preliminary data.</text>
</comment>
<evidence type="ECO:0000313" key="1">
    <source>
        <dbReference type="EMBL" id="MFC3116049.1"/>
    </source>
</evidence>
<keyword evidence="2" id="KW-1185">Reference proteome</keyword>
<name>A0ABV7FJH4_9GAMM</name>
<dbReference type="RefSeq" id="WP_378118949.1">
    <property type="nucleotide sequence ID" value="NZ_JBHRTF010000004.1"/>
</dbReference>
<dbReference type="EMBL" id="JBHRTF010000004">
    <property type="protein sequence ID" value="MFC3116049.1"/>
    <property type="molecule type" value="Genomic_DNA"/>
</dbReference>
<evidence type="ECO:0000313" key="2">
    <source>
        <dbReference type="Proteomes" id="UP001595555"/>
    </source>
</evidence>
<dbReference type="Proteomes" id="UP001595555">
    <property type="component" value="Unassembled WGS sequence"/>
</dbReference>
<accession>A0ABV7FJH4</accession>
<gene>
    <name evidence="1" type="ORF">ACFODX_10810</name>
</gene>